<feature type="domain" description="CdaR GGDEF-like" evidence="4">
    <location>
        <begin position="176"/>
        <end position="282"/>
    </location>
</feature>
<comment type="similarity">
    <text evidence="1">Belongs to the CdaR family.</text>
</comment>
<dbReference type="PANTHER" id="PTHR33744">
    <property type="entry name" value="CARBOHYDRATE DIACID REGULATOR"/>
    <property type="match status" value="1"/>
</dbReference>
<organism evidence="5 6">
    <name type="scientific">Nocardia halotolerans</name>
    <dbReference type="NCBI Taxonomy" id="1755878"/>
    <lineage>
        <taxon>Bacteria</taxon>
        <taxon>Bacillati</taxon>
        <taxon>Actinomycetota</taxon>
        <taxon>Actinomycetes</taxon>
        <taxon>Mycobacteriales</taxon>
        <taxon>Nocardiaceae</taxon>
        <taxon>Nocardia</taxon>
    </lineage>
</organism>
<dbReference type="InterPro" id="IPR041522">
    <property type="entry name" value="CdaR_GGDEF"/>
</dbReference>
<dbReference type="Pfam" id="PF17853">
    <property type="entry name" value="GGDEF_2"/>
    <property type="match status" value="1"/>
</dbReference>
<proteinExistence type="inferred from homology"/>
<gene>
    <name evidence="5" type="ORF">ACFO5K_27000</name>
</gene>
<name>A0ABV8VPH3_9NOCA</name>
<dbReference type="InterPro" id="IPR025751">
    <property type="entry name" value="RsbRD_N_dom"/>
</dbReference>
<comment type="caution">
    <text evidence="5">The sequence shown here is derived from an EMBL/GenBank/DDBJ whole genome shotgun (WGS) entry which is preliminary data.</text>
</comment>
<evidence type="ECO:0000259" key="3">
    <source>
        <dbReference type="Pfam" id="PF14361"/>
    </source>
</evidence>
<dbReference type="Proteomes" id="UP001595844">
    <property type="component" value="Unassembled WGS sequence"/>
</dbReference>
<sequence length="399" mass="43315">MAGIPERTGPSPGTRQLAAACRNDTAVLTDRLMALIFTDIPEWTDYSPVSRDDLHNACRRYVTRVLDLLADDVAVPDRDDVAAAIGRNRAVQGVSLEVMLRTFRLGGQVVWEALLDKAGEIAPGEFRSVGVATWTVIDGMSSALVTAYRSTELERVRRDVRRRHGLIEDLLAGSAHDPTFAARAARELNLPAHGDYLVIAVGGDRPSVELATETALAALGIRSVWHDRGDTVVGVVSLDRHDSSFVLRQIRPRVRGRAAVSPVVAGLAQIDTGHALAALALDTLSGESQGLVSLEERYPEALLLRSPDLTELMVSHVLGPVLRLPSKERDILLRTLAVWLEENCSAANAAPRLHCHRNTVINRVQRISSLLGRRLEGQRPYLELSLALAALHAKIGAVG</sequence>
<accession>A0ABV8VPH3</accession>
<dbReference type="EMBL" id="JBHSDL010000042">
    <property type="protein sequence ID" value="MFC4377731.1"/>
    <property type="molecule type" value="Genomic_DNA"/>
</dbReference>
<dbReference type="InterPro" id="IPR051448">
    <property type="entry name" value="CdaR-like_regulators"/>
</dbReference>
<protein>
    <submittedName>
        <fullName evidence="5">PucR family transcriptional regulator</fullName>
    </submittedName>
</protein>
<feature type="domain" description="PucR C-terminal helix-turn-helix" evidence="2">
    <location>
        <begin position="332"/>
        <end position="390"/>
    </location>
</feature>
<evidence type="ECO:0000259" key="4">
    <source>
        <dbReference type="Pfam" id="PF17853"/>
    </source>
</evidence>
<dbReference type="RefSeq" id="WP_378568709.1">
    <property type="nucleotide sequence ID" value="NZ_JBHSDL010000042.1"/>
</dbReference>
<evidence type="ECO:0000313" key="6">
    <source>
        <dbReference type="Proteomes" id="UP001595844"/>
    </source>
</evidence>
<dbReference type="InterPro" id="IPR025736">
    <property type="entry name" value="PucR_C-HTH_dom"/>
</dbReference>
<feature type="domain" description="RsbT co-antagonist protein RsbRD N-terminal" evidence="3">
    <location>
        <begin position="28"/>
        <end position="163"/>
    </location>
</feature>
<dbReference type="Gene3D" id="1.10.10.2840">
    <property type="entry name" value="PucR C-terminal helix-turn-helix domain"/>
    <property type="match status" value="1"/>
</dbReference>
<evidence type="ECO:0000259" key="2">
    <source>
        <dbReference type="Pfam" id="PF13556"/>
    </source>
</evidence>
<dbReference type="PANTHER" id="PTHR33744:SF1">
    <property type="entry name" value="DNA-BINDING TRANSCRIPTIONAL ACTIVATOR ADER"/>
    <property type="match status" value="1"/>
</dbReference>
<keyword evidence="6" id="KW-1185">Reference proteome</keyword>
<dbReference type="Pfam" id="PF14361">
    <property type="entry name" value="RsbRD_N"/>
    <property type="match status" value="1"/>
</dbReference>
<evidence type="ECO:0000313" key="5">
    <source>
        <dbReference type="EMBL" id="MFC4377731.1"/>
    </source>
</evidence>
<reference evidence="6" key="1">
    <citation type="journal article" date="2019" name="Int. J. Syst. Evol. Microbiol.">
        <title>The Global Catalogue of Microorganisms (GCM) 10K type strain sequencing project: providing services to taxonomists for standard genome sequencing and annotation.</title>
        <authorList>
            <consortium name="The Broad Institute Genomics Platform"/>
            <consortium name="The Broad Institute Genome Sequencing Center for Infectious Disease"/>
            <person name="Wu L."/>
            <person name="Ma J."/>
        </authorList>
    </citation>
    <scope>NUCLEOTIDE SEQUENCE [LARGE SCALE GENOMIC DNA]</scope>
    <source>
        <strain evidence="6">IBRC-M 10490</strain>
    </source>
</reference>
<evidence type="ECO:0000256" key="1">
    <source>
        <dbReference type="ARBA" id="ARBA00006754"/>
    </source>
</evidence>
<dbReference type="InterPro" id="IPR042070">
    <property type="entry name" value="PucR_C-HTH_sf"/>
</dbReference>
<dbReference type="Pfam" id="PF13556">
    <property type="entry name" value="HTH_30"/>
    <property type="match status" value="1"/>
</dbReference>